<feature type="transmembrane region" description="Helical" evidence="1">
    <location>
        <begin position="44"/>
        <end position="64"/>
    </location>
</feature>
<evidence type="ECO:0008006" key="4">
    <source>
        <dbReference type="Google" id="ProtNLM"/>
    </source>
</evidence>
<keyword evidence="1" id="KW-0472">Membrane</keyword>
<feature type="transmembrane region" description="Helical" evidence="1">
    <location>
        <begin position="20"/>
        <end position="38"/>
    </location>
</feature>
<evidence type="ECO:0000313" key="2">
    <source>
        <dbReference type="EMBL" id="MFC7462343.1"/>
    </source>
</evidence>
<organism evidence="2 3">
    <name type="scientific">Hydrogenophaga defluvii</name>
    <dbReference type="NCBI Taxonomy" id="249410"/>
    <lineage>
        <taxon>Bacteria</taxon>
        <taxon>Pseudomonadati</taxon>
        <taxon>Pseudomonadota</taxon>
        <taxon>Betaproteobacteria</taxon>
        <taxon>Burkholderiales</taxon>
        <taxon>Comamonadaceae</taxon>
        <taxon>Hydrogenophaga</taxon>
    </lineage>
</organism>
<dbReference type="Pfam" id="PF13727">
    <property type="entry name" value="CoA_binding_3"/>
    <property type="match status" value="1"/>
</dbReference>
<evidence type="ECO:0000313" key="3">
    <source>
        <dbReference type="Proteomes" id="UP001596457"/>
    </source>
</evidence>
<feature type="transmembrane region" description="Helical" evidence="1">
    <location>
        <begin position="113"/>
        <end position="133"/>
    </location>
</feature>
<keyword evidence="3" id="KW-1185">Reference proteome</keyword>
<dbReference type="EMBL" id="JBHTBZ010000063">
    <property type="protein sequence ID" value="MFC7462343.1"/>
    <property type="molecule type" value="Genomic_DNA"/>
</dbReference>
<name>A0ABW2SGG3_9BURK</name>
<evidence type="ECO:0000256" key="1">
    <source>
        <dbReference type="SAM" id="Phobius"/>
    </source>
</evidence>
<proteinExistence type="predicted"/>
<protein>
    <recommendedName>
        <fullName evidence="4">Undecaprenyl-phosphate glucose phosphotransferase</fullName>
    </recommendedName>
</protein>
<comment type="caution">
    <text evidence="2">The sequence shown here is derived from an EMBL/GenBank/DDBJ whole genome shotgun (WGS) entry which is preliminary data.</text>
</comment>
<keyword evidence="1" id="KW-1133">Transmembrane helix</keyword>
<feature type="transmembrane region" description="Helical" evidence="1">
    <location>
        <begin position="84"/>
        <end position="101"/>
    </location>
</feature>
<reference evidence="3" key="1">
    <citation type="journal article" date="2019" name="Int. J. Syst. Evol. Microbiol.">
        <title>The Global Catalogue of Microorganisms (GCM) 10K type strain sequencing project: providing services to taxonomists for standard genome sequencing and annotation.</title>
        <authorList>
            <consortium name="The Broad Institute Genomics Platform"/>
            <consortium name="The Broad Institute Genome Sequencing Center for Infectious Disease"/>
            <person name="Wu L."/>
            <person name="Ma J."/>
        </authorList>
    </citation>
    <scope>NUCLEOTIDE SEQUENCE [LARGE SCALE GENOMIC DNA]</scope>
    <source>
        <strain evidence="3">CCUG 53903</strain>
    </source>
</reference>
<keyword evidence="1" id="KW-0812">Transmembrane</keyword>
<dbReference type="Proteomes" id="UP001596457">
    <property type="component" value="Unassembled WGS sequence"/>
</dbReference>
<sequence>MLHLNGQRSVLQRRSNISNALQALLDGTAVLGIAYWLIDRHLGFVSAPYTFMVVLLLGMLGLLYDQLALYRSNANFTTKALKIFQAWTLAFAMLLALGFLTKQTETFSRLLVGQLYVLGFFAQLLLHLLLRVLQRQLLISIQN</sequence>
<gene>
    <name evidence="2" type="ORF">ACFQU0_18095</name>
</gene>
<dbReference type="RefSeq" id="WP_382203133.1">
    <property type="nucleotide sequence ID" value="NZ_JBHTBZ010000063.1"/>
</dbReference>
<accession>A0ABW2SGG3</accession>